<dbReference type="Proteomes" id="UP000324222">
    <property type="component" value="Unassembled WGS sequence"/>
</dbReference>
<reference evidence="2 3" key="1">
    <citation type="submission" date="2019-05" db="EMBL/GenBank/DDBJ databases">
        <title>Another draft genome of Portunus trituberculatus and its Hox gene families provides insights of decapod evolution.</title>
        <authorList>
            <person name="Jeong J.-H."/>
            <person name="Song I."/>
            <person name="Kim S."/>
            <person name="Choi T."/>
            <person name="Kim D."/>
            <person name="Ryu S."/>
            <person name="Kim W."/>
        </authorList>
    </citation>
    <scope>NUCLEOTIDE SEQUENCE [LARGE SCALE GENOMIC DNA]</scope>
    <source>
        <tissue evidence="2">Muscle</tissue>
    </source>
</reference>
<feature type="region of interest" description="Disordered" evidence="1">
    <location>
        <begin position="36"/>
        <end position="65"/>
    </location>
</feature>
<sequence length="65" mass="7103">MLGKGRDAGVFSMSQVNYLSSVERGGLMLRFEQNTQYMDPGSRGGGNTGVLAGRRQRRGSHAHDF</sequence>
<comment type="caution">
    <text evidence="2">The sequence shown here is derived from an EMBL/GenBank/DDBJ whole genome shotgun (WGS) entry which is preliminary data.</text>
</comment>
<proteinExistence type="predicted"/>
<name>A0A5B7IML2_PORTR</name>
<protein>
    <submittedName>
        <fullName evidence="2">Uncharacterized protein</fullName>
    </submittedName>
</protein>
<dbReference type="EMBL" id="VSRR010058644">
    <property type="protein sequence ID" value="MPC82008.1"/>
    <property type="molecule type" value="Genomic_DNA"/>
</dbReference>
<organism evidence="2 3">
    <name type="scientific">Portunus trituberculatus</name>
    <name type="common">Swimming crab</name>
    <name type="synonym">Neptunus trituberculatus</name>
    <dbReference type="NCBI Taxonomy" id="210409"/>
    <lineage>
        <taxon>Eukaryota</taxon>
        <taxon>Metazoa</taxon>
        <taxon>Ecdysozoa</taxon>
        <taxon>Arthropoda</taxon>
        <taxon>Crustacea</taxon>
        <taxon>Multicrustacea</taxon>
        <taxon>Malacostraca</taxon>
        <taxon>Eumalacostraca</taxon>
        <taxon>Eucarida</taxon>
        <taxon>Decapoda</taxon>
        <taxon>Pleocyemata</taxon>
        <taxon>Brachyura</taxon>
        <taxon>Eubrachyura</taxon>
        <taxon>Portunoidea</taxon>
        <taxon>Portunidae</taxon>
        <taxon>Portuninae</taxon>
        <taxon>Portunus</taxon>
    </lineage>
</organism>
<evidence type="ECO:0000313" key="3">
    <source>
        <dbReference type="Proteomes" id="UP000324222"/>
    </source>
</evidence>
<evidence type="ECO:0000313" key="2">
    <source>
        <dbReference type="EMBL" id="MPC82008.1"/>
    </source>
</evidence>
<keyword evidence="3" id="KW-1185">Reference proteome</keyword>
<gene>
    <name evidence="2" type="ORF">E2C01_076650</name>
</gene>
<evidence type="ECO:0000256" key="1">
    <source>
        <dbReference type="SAM" id="MobiDB-lite"/>
    </source>
</evidence>
<dbReference type="AlphaFoldDB" id="A0A5B7IML2"/>
<feature type="compositionally biased region" description="Basic residues" evidence="1">
    <location>
        <begin position="54"/>
        <end position="65"/>
    </location>
</feature>
<accession>A0A5B7IML2</accession>